<accession>A0A0D0E4F2</accession>
<name>A0A0D0E4F2_9AGAM</name>
<dbReference type="InParanoid" id="A0A0D0E4F2"/>
<reference evidence="2 3" key="1">
    <citation type="submission" date="2014-04" db="EMBL/GenBank/DDBJ databases">
        <authorList>
            <consortium name="DOE Joint Genome Institute"/>
            <person name="Kuo A."/>
            <person name="Kohler A."/>
            <person name="Jargeat P."/>
            <person name="Nagy L.G."/>
            <person name="Floudas D."/>
            <person name="Copeland A."/>
            <person name="Barry K.W."/>
            <person name="Cichocki N."/>
            <person name="Veneault-Fourrey C."/>
            <person name="LaButti K."/>
            <person name="Lindquist E.A."/>
            <person name="Lipzen A."/>
            <person name="Lundell T."/>
            <person name="Morin E."/>
            <person name="Murat C."/>
            <person name="Sun H."/>
            <person name="Tunlid A."/>
            <person name="Henrissat B."/>
            <person name="Grigoriev I.V."/>
            <person name="Hibbett D.S."/>
            <person name="Martin F."/>
            <person name="Nordberg H.P."/>
            <person name="Cantor M.N."/>
            <person name="Hua S.X."/>
        </authorList>
    </citation>
    <scope>NUCLEOTIDE SEQUENCE [LARGE SCALE GENOMIC DNA]</scope>
    <source>
        <strain evidence="2 3">Ve08.2h10</strain>
    </source>
</reference>
<evidence type="ECO:0000256" key="1">
    <source>
        <dbReference type="SAM" id="MobiDB-lite"/>
    </source>
</evidence>
<organism evidence="2 3">
    <name type="scientific">Paxillus rubicundulus Ve08.2h10</name>
    <dbReference type="NCBI Taxonomy" id="930991"/>
    <lineage>
        <taxon>Eukaryota</taxon>
        <taxon>Fungi</taxon>
        <taxon>Dikarya</taxon>
        <taxon>Basidiomycota</taxon>
        <taxon>Agaricomycotina</taxon>
        <taxon>Agaricomycetes</taxon>
        <taxon>Agaricomycetidae</taxon>
        <taxon>Boletales</taxon>
        <taxon>Paxilineae</taxon>
        <taxon>Paxillaceae</taxon>
        <taxon>Paxillus</taxon>
    </lineage>
</organism>
<gene>
    <name evidence="2" type="ORF">PAXRUDRAFT_830244</name>
</gene>
<dbReference type="Proteomes" id="UP000054538">
    <property type="component" value="Unassembled WGS sequence"/>
</dbReference>
<reference evidence="3" key="2">
    <citation type="submission" date="2015-01" db="EMBL/GenBank/DDBJ databases">
        <title>Evolutionary Origins and Diversification of the Mycorrhizal Mutualists.</title>
        <authorList>
            <consortium name="DOE Joint Genome Institute"/>
            <consortium name="Mycorrhizal Genomics Consortium"/>
            <person name="Kohler A."/>
            <person name="Kuo A."/>
            <person name="Nagy L.G."/>
            <person name="Floudas D."/>
            <person name="Copeland A."/>
            <person name="Barry K.W."/>
            <person name="Cichocki N."/>
            <person name="Veneault-Fourrey C."/>
            <person name="LaButti K."/>
            <person name="Lindquist E.A."/>
            <person name="Lipzen A."/>
            <person name="Lundell T."/>
            <person name="Morin E."/>
            <person name="Murat C."/>
            <person name="Riley R."/>
            <person name="Ohm R."/>
            <person name="Sun H."/>
            <person name="Tunlid A."/>
            <person name="Henrissat B."/>
            <person name="Grigoriev I.V."/>
            <person name="Hibbett D.S."/>
            <person name="Martin F."/>
        </authorList>
    </citation>
    <scope>NUCLEOTIDE SEQUENCE [LARGE SCALE GENOMIC DNA]</scope>
    <source>
        <strain evidence="3">Ve08.2h10</strain>
    </source>
</reference>
<evidence type="ECO:0000313" key="2">
    <source>
        <dbReference type="EMBL" id="KIK92125.1"/>
    </source>
</evidence>
<keyword evidence="3" id="KW-1185">Reference proteome</keyword>
<dbReference type="EMBL" id="KN825311">
    <property type="protein sequence ID" value="KIK92125.1"/>
    <property type="molecule type" value="Genomic_DNA"/>
</dbReference>
<dbReference type="AlphaFoldDB" id="A0A0D0E4F2"/>
<sequence>MMTVSLVDICHAFDDNREMGHLVEFCPAKKTIACGSLSVETPTADGVHVADSTRKTWSSTTPWNSLCSSATGPSQGGTDQNAGGVSLVNPDSLRARVDAPHPTSICSADDIHVQVIDSSTKASSYNVT</sequence>
<protein>
    <submittedName>
        <fullName evidence="2">Uncharacterized protein</fullName>
    </submittedName>
</protein>
<proteinExistence type="predicted"/>
<feature type="compositionally biased region" description="Polar residues" evidence="1">
    <location>
        <begin position="68"/>
        <end position="83"/>
    </location>
</feature>
<evidence type="ECO:0000313" key="3">
    <source>
        <dbReference type="Proteomes" id="UP000054538"/>
    </source>
</evidence>
<feature type="region of interest" description="Disordered" evidence="1">
    <location>
        <begin position="68"/>
        <end position="89"/>
    </location>
</feature>
<dbReference type="HOGENOM" id="CLU_1960293_0_0_1"/>